<dbReference type="PANTHER" id="PTHR10566:SF118">
    <property type="entry name" value="PROTEIN KINASE DOMAIN-CONTAINING PROTEIN"/>
    <property type="match status" value="1"/>
</dbReference>
<keyword evidence="3" id="KW-0418">Kinase</keyword>
<dbReference type="InterPro" id="IPR011009">
    <property type="entry name" value="Kinase-like_dom_sf"/>
</dbReference>
<keyword evidence="4" id="KW-1185">Reference proteome</keyword>
<dbReference type="InterPro" id="IPR004147">
    <property type="entry name" value="ABC1_dom"/>
</dbReference>
<dbReference type="GO" id="GO:0004672">
    <property type="term" value="F:protein kinase activity"/>
    <property type="evidence" value="ECO:0007669"/>
    <property type="project" value="InterPro"/>
</dbReference>
<feature type="domain" description="Protein kinase" evidence="2">
    <location>
        <begin position="94"/>
        <end position="422"/>
    </location>
</feature>
<dbReference type="EMBL" id="BLLF01001725">
    <property type="protein sequence ID" value="GFH20919.1"/>
    <property type="molecule type" value="Genomic_DNA"/>
</dbReference>
<proteinExistence type="inferred from homology"/>
<dbReference type="GO" id="GO:0005524">
    <property type="term" value="F:ATP binding"/>
    <property type="evidence" value="ECO:0007669"/>
    <property type="project" value="InterPro"/>
</dbReference>
<feature type="non-terminal residue" evidence="3">
    <location>
        <position position="1"/>
    </location>
</feature>
<evidence type="ECO:0000313" key="4">
    <source>
        <dbReference type="Proteomes" id="UP000485058"/>
    </source>
</evidence>
<comment type="similarity">
    <text evidence="1">Belongs to the protein kinase superfamily. ADCK protein kinase family.</text>
</comment>
<dbReference type="InterPro" id="IPR050154">
    <property type="entry name" value="UbiB_kinase"/>
</dbReference>
<dbReference type="AlphaFoldDB" id="A0A699ZMT3"/>
<dbReference type="CDD" id="cd05121">
    <property type="entry name" value="ABC1_ADCK3-like"/>
    <property type="match status" value="1"/>
</dbReference>
<feature type="non-terminal residue" evidence="3">
    <location>
        <position position="684"/>
    </location>
</feature>
<evidence type="ECO:0000313" key="3">
    <source>
        <dbReference type="EMBL" id="GFH20919.1"/>
    </source>
</evidence>
<dbReference type="SUPFAM" id="SSF56112">
    <property type="entry name" value="Protein kinase-like (PK-like)"/>
    <property type="match status" value="1"/>
</dbReference>
<evidence type="ECO:0000259" key="2">
    <source>
        <dbReference type="PROSITE" id="PS50011"/>
    </source>
</evidence>
<accession>A0A699ZMT3</accession>
<keyword evidence="3" id="KW-0808">Transferase</keyword>
<gene>
    <name evidence="3" type="ORF">HaLaN_18126</name>
</gene>
<dbReference type="InterPro" id="IPR000719">
    <property type="entry name" value="Prot_kinase_dom"/>
</dbReference>
<sequence length="684" mass="73407">PGAVVRLRLTGVKRPAPCASIEPPRPKPSSLPACSLPRAPQVAQALSTRVDLLSPAYFQQIQLLQDRVAPFPCEEARAVMTASFGKPVEQVFAKLSEKPVAAASLGQVYRATLLPELGGTEVAVKVQRPGVLAAVSLDLMLIRRAMALLQPQVNSDLAGLVDAWAERFLHEMDYRREAASALRFARDMDQLQGVTVAEPLPALTTDQVMTSVWLAGERLGESSAPDVRTLCTTLLNAYLIQLLDTGFLHADPHPGNLLRTPEGRIAILDFGLMTEVSEDQRWALMEYIAHLATSNWVEVAKDLQRLGFIAPGVDASEVGLVEPLGLIMGQLVSGGGAAKVNIDKVVGELEALGKLYPIQVPPFFALIVRAFSVIEGIALGVDPDYAIVMECFPYLTRRLLSDDSPRARAILRDILYGNRSRLDVERLNMMADGIAAYNTDGLLPQQDTRGSGSMVSVQGAGASSSTLRGALLTPFTSAPLVPVKPRTATPSQLQSPASNQQPIIHPQALEALSIVFSKRGSYVQELLVAEAVAAVDALSKEASAQLLRAFLRSGPAMITRQTEALLLSPLLALGSRLGSPTNTLLALLPPSPLEFLDRLTPIVALTPEDREALAVLQGIAALLRKASSVTSQPATATPGLSTGRHFMTSRNVATLSQVSQELRPMMPELMPGIMHMAELFVQAM</sequence>
<dbReference type="Gene3D" id="1.10.510.10">
    <property type="entry name" value="Transferase(Phosphotransferase) domain 1"/>
    <property type="match status" value="1"/>
</dbReference>
<dbReference type="Pfam" id="PF03109">
    <property type="entry name" value="ABC1"/>
    <property type="match status" value="1"/>
</dbReference>
<name>A0A699ZMT3_HAELA</name>
<organism evidence="3 4">
    <name type="scientific">Haematococcus lacustris</name>
    <name type="common">Green alga</name>
    <name type="synonym">Haematococcus pluvialis</name>
    <dbReference type="NCBI Taxonomy" id="44745"/>
    <lineage>
        <taxon>Eukaryota</taxon>
        <taxon>Viridiplantae</taxon>
        <taxon>Chlorophyta</taxon>
        <taxon>core chlorophytes</taxon>
        <taxon>Chlorophyceae</taxon>
        <taxon>CS clade</taxon>
        <taxon>Chlamydomonadales</taxon>
        <taxon>Haematococcaceae</taxon>
        <taxon>Haematococcus</taxon>
    </lineage>
</organism>
<dbReference type="PANTHER" id="PTHR10566">
    <property type="entry name" value="CHAPERONE-ACTIVITY OF BC1 COMPLEX CABC1 -RELATED"/>
    <property type="match status" value="1"/>
</dbReference>
<reference evidence="3 4" key="1">
    <citation type="submission" date="2020-02" db="EMBL/GenBank/DDBJ databases">
        <title>Draft genome sequence of Haematococcus lacustris strain NIES-144.</title>
        <authorList>
            <person name="Morimoto D."/>
            <person name="Nakagawa S."/>
            <person name="Yoshida T."/>
            <person name="Sawayama S."/>
        </authorList>
    </citation>
    <scope>NUCLEOTIDE SEQUENCE [LARGE SCALE GENOMIC DNA]</scope>
    <source>
        <strain evidence="3 4">NIES-144</strain>
    </source>
</reference>
<dbReference type="PROSITE" id="PS50011">
    <property type="entry name" value="PROTEIN_KINASE_DOM"/>
    <property type="match status" value="1"/>
</dbReference>
<protein>
    <submittedName>
        <fullName evidence="3">Protein kinase domain-containing protein</fullName>
    </submittedName>
</protein>
<evidence type="ECO:0000256" key="1">
    <source>
        <dbReference type="ARBA" id="ARBA00009670"/>
    </source>
</evidence>
<dbReference type="Proteomes" id="UP000485058">
    <property type="component" value="Unassembled WGS sequence"/>
</dbReference>
<comment type="caution">
    <text evidence="3">The sequence shown here is derived from an EMBL/GenBank/DDBJ whole genome shotgun (WGS) entry which is preliminary data.</text>
</comment>